<comment type="caution">
    <text evidence="1">The sequence shown here is derived from an EMBL/GenBank/DDBJ whole genome shotgun (WGS) entry which is preliminary data.</text>
</comment>
<dbReference type="SUPFAM" id="SSF46785">
    <property type="entry name" value="Winged helix' DNA-binding domain"/>
    <property type="match status" value="1"/>
</dbReference>
<dbReference type="Proteomes" id="UP001260072">
    <property type="component" value="Unassembled WGS sequence"/>
</dbReference>
<dbReference type="InterPro" id="IPR036390">
    <property type="entry name" value="WH_DNA-bd_sf"/>
</dbReference>
<accession>A0ABU1FIT7</accession>
<protein>
    <submittedName>
        <fullName evidence="1">Helix-turn-helix domain-containing protein</fullName>
    </submittedName>
</protein>
<keyword evidence="2" id="KW-1185">Reference proteome</keyword>
<evidence type="ECO:0000313" key="2">
    <source>
        <dbReference type="Proteomes" id="UP001260072"/>
    </source>
</evidence>
<dbReference type="Pfam" id="PF12840">
    <property type="entry name" value="HTH_20"/>
    <property type="match status" value="1"/>
</dbReference>
<dbReference type="Gene3D" id="6.10.140.2180">
    <property type="match status" value="1"/>
</dbReference>
<gene>
    <name evidence="1" type="ORF">RH861_04760</name>
</gene>
<proteinExistence type="predicted"/>
<dbReference type="InterPro" id="IPR036388">
    <property type="entry name" value="WH-like_DNA-bd_sf"/>
</dbReference>
<organism evidence="1 2">
    <name type="scientific">Agromyces indicus</name>
    <dbReference type="NCBI Taxonomy" id="758919"/>
    <lineage>
        <taxon>Bacteria</taxon>
        <taxon>Bacillati</taxon>
        <taxon>Actinomycetota</taxon>
        <taxon>Actinomycetes</taxon>
        <taxon>Micrococcales</taxon>
        <taxon>Microbacteriaceae</taxon>
        <taxon>Agromyces</taxon>
    </lineage>
</organism>
<dbReference type="EMBL" id="JAVKGS010000001">
    <property type="protein sequence ID" value="MDR5691371.1"/>
    <property type="molecule type" value="Genomic_DNA"/>
</dbReference>
<evidence type="ECO:0000313" key="1">
    <source>
        <dbReference type="EMBL" id="MDR5691371.1"/>
    </source>
</evidence>
<sequence>MAGPTDTVELVLHPVRLRIIQALLGGRRLTTAQLGDELPGVTTATLYRQVATLAESGVLVAVDERRVRGAVERTWELQLDAARITGDDLAAMTPEEHRRAFAAYVAGLLAGFDGYLARGDVDFERDRVGYRQVALWMTDDETDEFIAGLRDLAARFVGNRPGDGRVRRVLSTVLIPDATVAAPAPAHTSSASSTSTGTT</sequence>
<dbReference type="RefSeq" id="WP_310519991.1">
    <property type="nucleotide sequence ID" value="NZ_BAABBS010000003.1"/>
</dbReference>
<name>A0ABU1FIT7_9MICO</name>
<dbReference type="Gene3D" id="1.10.10.10">
    <property type="entry name" value="Winged helix-like DNA-binding domain superfamily/Winged helix DNA-binding domain"/>
    <property type="match status" value="1"/>
</dbReference>
<reference evidence="2" key="1">
    <citation type="submission" date="2023-07" db="EMBL/GenBank/DDBJ databases">
        <title>Description of three actinobacteria isolated from air of manufacturing shop in a pharmaceutical factory.</title>
        <authorList>
            <person name="Zhang D.-F."/>
        </authorList>
    </citation>
    <scope>NUCLEOTIDE SEQUENCE [LARGE SCALE GENOMIC DNA]</scope>
    <source>
        <strain evidence="2">CCTCC AB 2011122</strain>
    </source>
</reference>